<dbReference type="GO" id="GO:0005737">
    <property type="term" value="C:cytoplasm"/>
    <property type="evidence" value="ECO:0007669"/>
    <property type="project" value="TreeGrafter"/>
</dbReference>
<protein>
    <submittedName>
        <fullName evidence="3">FAD-binding oxidoreductase</fullName>
    </submittedName>
</protein>
<dbReference type="InterPro" id="IPR036188">
    <property type="entry name" value="FAD/NAD-bd_sf"/>
</dbReference>
<dbReference type="Gene3D" id="3.50.50.60">
    <property type="entry name" value="FAD/NAD(P)-binding domain"/>
    <property type="match status" value="1"/>
</dbReference>
<dbReference type="GO" id="GO:0016491">
    <property type="term" value="F:oxidoreductase activity"/>
    <property type="evidence" value="ECO:0007669"/>
    <property type="project" value="UniProtKB-KW"/>
</dbReference>
<dbReference type="InterPro" id="IPR006076">
    <property type="entry name" value="FAD-dep_OxRdtase"/>
</dbReference>
<sequence length="367" mass="41207">MVQKDVGIVGGGFYGCALADQLARRGNRVILFETEAELLTRASRVNQARVHTGFHYPRSIVTAMRSKALHRRFAEDYPEAVVSDFEMVYAIAKRRSKVTAGRFHRMFADMGAPIRPVSPSVSSLLNFDLIEGAFLCQEYAFDWTQLRRSIIDRMQNSGVEVRLKTPVKRLADHGTHVTIECEDGERVDVSSAYNVTYSNINHLLAASGLEQVGLKHELAEIALIDPPEELQGLAVTVMDGPFFSVMPYPSLGAYSLTHVSYTPHASWLDSEVDGSPYDVAKRLNVQSRWKLMQADAKRYIPSLEHSTYRASLFDVKTVLVANERDDGRPILFRKHDSTRIFSVMGSKIDNIYDLFDVTAEDNRVCPA</sequence>
<dbReference type="PROSITE" id="PS51257">
    <property type="entry name" value="PROKAR_LIPOPROTEIN"/>
    <property type="match status" value="1"/>
</dbReference>
<dbReference type="AlphaFoldDB" id="A0A399RQ29"/>
<dbReference type="RefSeq" id="WP_119374405.1">
    <property type="nucleotide sequence ID" value="NZ_QWFX01000005.1"/>
</dbReference>
<name>A0A399RQ29_9PROT</name>
<dbReference type="OrthoDB" id="9815989at2"/>
<dbReference type="PANTHER" id="PTHR13847">
    <property type="entry name" value="SARCOSINE DEHYDROGENASE-RELATED"/>
    <property type="match status" value="1"/>
</dbReference>
<dbReference type="Proteomes" id="UP000266385">
    <property type="component" value="Unassembled WGS sequence"/>
</dbReference>
<proteinExistence type="predicted"/>
<dbReference type="Gene3D" id="3.30.9.10">
    <property type="entry name" value="D-Amino Acid Oxidase, subunit A, domain 2"/>
    <property type="match status" value="1"/>
</dbReference>
<evidence type="ECO:0000313" key="3">
    <source>
        <dbReference type="EMBL" id="RIJ32324.1"/>
    </source>
</evidence>
<gene>
    <name evidence="3" type="ORF">D1223_00195</name>
</gene>
<comment type="caution">
    <text evidence="3">The sequence shown here is derived from an EMBL/GenBank/DDBJ whole genome shotgun (WGS) entry which is preliminary data.</text>
</comment>
<dbReference type="SUPFAM" id="SSF51905">
    <property type="entry name" value="FAD/NAD(P)-binding domain"/>
    <property type="match status" value="1"/>
</dbReference>
<feature type="domain" description="FAD dependent oxidoreductase" evidence="2">
    <location>
        <begin position="5"/>
        <end position="248"/>
    </location>
</feature>
<evidence type="ECO:0000313" key="4">
    <source>
        <dbReference type="Proteomes" id="UP000266385"/>
    </source>
</evidence>
<evidence type="ECO:0000259" key="2">
    <source>
        <dbReference type="Pfam" id="PF01266"/>
    </source>
</evidence>
<dbReference type="Pfam" id="PF01266">
    <property type="entry name" value="DAO"/>
    <property type="match status" value="1"/>
</dbReference>
<dbReference type="PANTHER" id="PTHR13847:SF289">
    <property type="entry name" value="GLYCINE OXIDASE"/>
    <property type="match status" value="1"/>
</dbReference>
<keyword evidence="1" id="KW-0560">Oxidoreductase</keyword>
<keyword evidence="4" id="KW-1185">Reference proteome</keyword>
<accession>A0A399RQ29</accession>
<dbReference type="EMBL" id="QWFX01000005">
    <property type="protein sequence ID" value="RIJ32324.1"/>
    <property type="molecule type" value="Genomic_DNA"/>
</dbReference>
<evidence type="ECO:0000256" key="1">
    <source>
        <dbReference type="ARBA" id="ARBA00023002"/>
    </source>
</evidence>
<organism evidence="3 4">
    <name type="scientific">Henriciella mobilis</name>
    <dbReference type="NCBI Taxonomy" id="2305467"/>
    <lineage>
        <taxon>Bacteria</taxon>
        <taxon>Pseudomonadati</taxon>
        <taxon>Pseudomonadota</taxon>
        <taxon>Alphaproteobacteria</taxon>
        <taxon>Hyphomonadales</taxon>
        <taxon>Hyphomonadaceae</taxon>
        <taxon>Henriciella</taxon>
    </lineage>
</organism>
<reference evidence="3 4" key="1">
    <citation type="submission" date="2018-08" db="EMBL/GenBank/DDBJ databases">
        <title>Henriciella mobilis sp. nov., isolated from seawater.</title>
        <authorList>
            <person name="Cheng H."/>
            <person name="Wu Y.-H."/>
            <person name="Xu X.-W."/>
            <person name="Guo L.-L."/>
        </authorList>
    </citation>
    <scope>NUCLEOTIDE SEQUENCE [LARGE SCALE GENOMIC DNA]</scope>
    <source>
        <strain evidence="3 4">JN25</strain>
    </source>
</reference>